<keyword evidence="1" id="KW-1133">Transmembrane helix</keyword>
<comment type="caution">
    <text evidence="3">The sequence shown here is derived from an EMBL/GenBank/DDBJ whole genome shotgun (WGS) entry which is preliminary data.</text>
</comment>
<protein>
    <recommendedName>
        <fullName evidence="2">DUF6594 domain-containing protein</fullName>
    </recommendedName>
</protein>
<proteinExistence type="predicted"/>
<dbReference type="InterPro" id="IPR046529">
    <property type="entry name" value="DUF6594"/>
</dbReference>
<feature type="domain" description="DUF6594" evidence="2">
    <location>
        <begin position="3"/>
        <end position="66"/>
    </location>
</feature>
<feature type="transmembrane region" description="Helical" evidence="1">
    <location>
        <begin position="29"/>
        <end position="48"/>
    </location>
</feature>
<accession>A0A4Q4MWY2</accession>
<name>A0A4Q4MWY2_9PLEO</name>
<reference evidence="4" key="1">
    <citation type="journal article" date="2019" name="bioRxiv">
        <title>Genomics, evolutionary history and diagnostics of the Alternaria alternata species group including apple and Asian pear pathotypes.</title>
        <authorList>
            <person name="Armitage A.D."/>
            <person name="Cockerton H.M."/>
            <person name="Sreenivasaprasad S."/>
            <person name="Woodhall J.W."/>
            <person name="Lane C.R."/>
            <person name="Harrison R.J."/>
            <person name="Clarkson J.P."/>
        </authorList>
    </citation>
    <scope>NUCLEOTIDE SEQUENCE [LARGE SCALE GENOMIC DNA]</scope>
    <source>
        <strain evidence="4">FERA 1082</strain>
    </source>
</reference>
<keyword evidence="1" id="KW-0812">Transmembrane</keyword>
<organism evidence="3 4">
    <name type="scientific">Alternaria tenuissima</name>
    <dbReference type="NCBI Taxonomy" id="119927"/>
    <lineage>
        <taxon>Eukaryota</taxon>
        <taxon>Fungi</taxon>
        <taxon>Dikarya</taxon>
        <taxon>Ascomycota</taxon>
        <taxon>Pezizomycotina</taxon>
        <taxon>Dothideomycetes</taxon>
        <taxon>Pleosporomycetidae</taxon>
        <taxon>Pleosporales</taxon>
        <taxon>Pleosporineae</taxon>
        <taxon>Pleosporaceae</taxon>
        <taxon>Alternaria</taxon>
        <taxon>Alternaria sect. Alternaria</taxon>
        <taxon>Alternaria alternata complex</taxon>
    </lineage>
</organism>
<evidence type="ECO:0000313" key="4">
    <source>
        <dbReference type="Proteomes" id="UP000292402"/>
    </source>
</evidence>
<dbReference type="Proteomes" id="UP000292402">
    <property type="component" value="Unassembled WGS sequence"/>
</dbReference>
<feature type="transmembrane region" description="Helical" evidence="1">
    <location>
        <begin position="6"/>
        <end position="22"/>
    </location>
</feature>
<dbReference type="Pfam" id="PF20237">
    <property type="entry name" value="DUF6594"/>
    <property type="match status" value="1"/>
</dbReference>
<sequence length="92" mass="9873">MWLTTAIASALPVISIIILVNMESTSRRLAVVAGFNFIISVCLVLFSEARRTDVFAVTAAFAAVQVVFVGQALDKGPQDVRIVSQNGVRCDC</sequence>
<dbReference type="PANTHER" id="PTHR34502">
    <property type="entry name" value="DUF6594 DOMAIN-CONTAINING PROTEIN-RELATED"/>
    <property type="match status" value="1"/>
</dbReference>
<dbReference type="AlphaFoldDB" id="A0A4Q4MWY2"/>
<dbReference type="EMBL" id="PDXA01000001">
    <property type="protein sequence ID" value="RYN61862.1"/>
    <property type="molecule type" value="Genomic_DNA"/>
</dbReference>
<feature type="transmembrane region" description="Helical" evidence="1">
    <location>
        <begin position="54"/>
        <end position="73"/>
    </location>
</feature>
<gene>
    <name evidence="3" type="ORF">AA0114_g474</name>
</gene>
<dbReference type="PANTHER" id="PTHR34502:SF5">
    <property type="entry name" value="DUF6594 DOMAIN-CONTAINING PROTEIN"/>
    <property type="match status" value="1"/>
</dbReference>
<keyword evidence="1" id="KW-0472">Membrane</keyword>
<evidence type="ECO:0000256" key="1">
    <source>
        <dbReference type="SAM" id="Phobius"/>
    </source>
</evidence>
<evidence type="ECO:0000313" key="3">
    <source>
        <dbReference type="EMBL" id="RYN61862.1"/>
    </source>
</evidence>
<evidence type="ECO:0000259" key="2">
    <source>
        <dbReference type="Pfam" id="PF20237"/>
    </source>
</evidence>